<dbReference type="PANTHER" id="PTHR30055">
    <property type="entry name" value="HTH-TYPE TRANSCRIPTIONAL REGULATOR RUTR"/>
    <property type="match status" value="1"/>
</dbReference>
<dbReference type="Pfam" id="PF00440">
    <property type="entry name" value="TetR_N"/>
    <property type="match status" value="1"/>
</dbReference>
<dbReference type="AlphaFoldDB" id="A0A6G7YGA1"/>
<evidence type="ECO:0000313" key="7">
    <source>
        <dbReference type="Proteomes" id="UP000502035"/>
    </source>
</evidence>
<name>A0A6G7YGA1_9ACTN</name>
<sequence length="190" mass="20406">MSSQVSNVRRGLNARQVETVDRLLVAGQAVLEDVGPDDLTIRMVASHAGVSPATAYTYLASKNHLFAEIYLRHIARHPAPELTGTPAEQLKVVVRHYSRTLLDSPHLAAAANLALLSADPDVERLRIRIGAEFVGAFSEALGGSPDPALLDALTFAFSGALLQAGMGLLDADQMADRLDHVVDLLMRNHP</sequence>
<evidence type="ECO:0000256" key="3">
    <source>
        <dbReference type="ARBA" id="ARBA00023163"/>
    </source>
</evidence>
<dbReference type="Proteomes" id="UP000502035">
    <property type="component" value="Chromosome"/>
</dbReference>
<dbReference type="InterPro" id="IPR001647">
    <property type="entry name" value="HTH_TetR"/>
</dbReference>
<dbReference type="SUPFAM" id="SSF46689">
    <property type="entry name" value="Homeodomain-like"/>
    <property type="match status" value="1"/>
</dbReference>
<evidence type="ECO:0000256" key="2">
    <source>
        <dbReference type="ARBA" id="ARBA00023125"/>
    </source>
</evidence>
<dbReference type="InterPro" id="IPR050109">
    <property type="entry name" value="HTH-type_TetR-like_transc_reg"/>
</dbReference>
<dbReference type="KEGG" id="npi:G7071_10660"/>
<dbReference type="PROSITE" id="PS50977">
    <property type="entry name" value="HTH_TETR_2"/>
    <property type="match status" value="1"/>
</dbReference>
<protein>
    <submittedName>
        <fullName evidence="6">TetR/AcrR family transcriptional regulator</fullName>
    </submittedName>
</protein>
<dbReference type="PANTHER" id="PTHR30055:SF234">
    <property type="entry name" value="HTH-TYPE TRANSCRIPTIONAL REGULATOR BETI"/>
    <property type="match status" value="1"/>
</dbReference>
<dbReference type="GO" id="GO:0003700">
    <property type="term" value="F:DNA-binding transcription factor activity"/>
    <property type="evidence" value="ECO:0007669"/>
    <property type="project" value="TreeGrafter"/>
</dbReference>
<dbReference type="GO" id="GO:0000976">
    <property type="term" value="F:transcription cis-regulatory region binding"/>
    <property type="evidence" value="ECO:0007669"/>
    <property type="project" value="TreeGrafter"/>
</dbReference>
<keyword evidence="2 4" id="KW-0238">DNA-binding</keyword>
<feature type="domain" description="HTH tetR-type" evidence="5">
    <location>
        <begin position="17"/>
        <end position="77"/>
    </location>
</feature>
<proteinExistence type="predicted"/>
<gene>
    <name evidence="6" type="ORF">G7071_10660</name>
</gene>
<keyword evidence="3" id="KW-0804">Transcription</keyword>
<feature type="DNA-binding region" description="H-T-H motif" evidence="4">
    <location>
        <begin position="40"/>
        <end position="59"/>
    </location>
</feature>
<dbReference type="InterPro" id="IPR009057">
    <property type="entry name" value="Homeodomain-like_sf"/>
</dbReference>
<dbReference type="RefSeq" id="WP_166318338.1">
    <property type="nucleotide sequence ID" value="NZ_CP049866.1"/>
</dbReference>
<dbReference type="EMBL" id="CP049866">
    <property type="protein sequence ID" value="QIK75835.1"/>
    <property type="molecule type" value="Genomic_DNA"/>
</dbReference>
<keyword evidence="1" id="KW-0805">Transcription regulation</keyword>
<keyword evidence="7" id="KW-1185">Reference proteome</keyword>
<dbReference type="Gene3D" id="1.10.357.10">
    <property type="entry name" value="Tetracycline Repressor, domain 2"/>
    <property type="match status" value="1"/>
</dbReference>
<evidence type="ECO:0000256" key="1">
    <source>
        <dbReference type="ARBA" id="ARBA00023015"/>
    </source>
</evidence>
<evidence type="ECO:0000313" key="6">
    <source>
        <dbReference type="EMBL" id="QIK75835.1"/>
    </source>
</evidence>
<evidence type="ECO:0000259" key="5">
    <source>
        <dbReference type="PROSITE" id="PS50977"/>
    </source>
</evidence>
<reference evidence="6 7" key="1">
    <citation type="submission" date="2020-03" db="EMBL/GenBank/DDBJ databases">
        <title>Nocardioides sp. nov., isolated from fish.</title>
        <authorList>
            <person name="Hyun D.-W."/>
            <person name="Bae J.-W."/>
        </authorList>
    </citation>
    <scope>NUCLEOTIDE SEQUENCE [LARGE SCALE GENOMIC DNA]</scope>
    <source>
        <strain evidence="6 7">HDW12A</strain>
    </source>
</reference>
<evidence type="ECO:0000256" key="4">
    <source>
        <dbReference type="PROSITE-ProRule" id="PRU00335"/>
    </source>
</evidence>
<organism evidence="6 7">
    <name type="scientific">Nocardioides piscis</name>
    <dbReference type="NCBI Taxonomy" id="2714938"/>
    <lineage>
        <taxon>Bacteria</taxon>
        <taxon>Bacillati</taxon>
        <taxon>Actinomycetota</taxon>
        <taxon>Actinomycetes</taxon>
        <taxon>Propionibacteriales</taxon>
        <taxon>Nocardioidaceae</taxon>
        <taxon>Nocardioides</taxon>
    </lineage>
</organism>
<accession>A0A6G7YGA1</accession>